<feature type="chain" id="PRO_5002296235" description="ABC transporter substrate-binding protein" evidence="5">
    <location>
        <begin position="32"/>
        <end position="443"/>
    </location>
</feature>
<evidence type="ECO:0000313" key="7">
    <source>
        <dbReference type="Proteomes" id="UP000032633"/>
    </source>
</evidence>
<reference evidence="7" key="2">
    <citation type="submission" date="2015-03" db="EMBL/GenBank/DDBJ databases">
        <title>Genome sequence of Paenibacillus beijingensis strain DSM 24997T.</title>
        <authorList>
            <person name="Kwak Y."/>
            <person name="Shin J.-H."/>
        </authorList>
    </citation>
    <scope>NUCLEOTIDE SEQUENCE [LARGE SCALE GENOMIC DNA]</scope>
    <source>
        <strain evidence="7">DSM 24997</strain>
    </source>
</reference>
<name>A0A0D5NFR5_9BACL</name>
<dbReference type="KEGG" id="pbj:VN24_06010"/>
<accession>A0A0D5NFR5</accession>
<feature type="signal peptide" evidence="5">
    <location>
        <begin position="1"/>
        <end position="31"/>
    </location>
</feature>
<evidence type="ECO:0000256" key="1">
    <source>
        <dbReference type="ARBA" id="ARBA00008520"/>
    </source>
</evidence>
<dbReference type="PANTHER" id="PTHR30061">
    <property type="entry name" value="MALTOSE-BINDING PERIPLASMIC PROTEIN"/>
    <property type="match status" value="1"/>
</dbReference>
<dbReference type="Gene3D" id="3.40.190.10">
    <property type="entry name" value="Periplasmic binding protein-like II"/>
    <property type="match status" value="2"/>
</dbReference>
<feature type="region of interest" description="Disordered" evidence="4">
    <location>
        <begin position="32"/>
        <end position="56"/>
    </location>
</feature>
<keyword evidence="3 5" id="KW-0732">Signal</keyword>
<evidence type="ECO:0000256" key="4">
    <source>
        <dbReference type="SAM" id="MobiDB-lite"/>
    </source>
</evidence>
<evidence type="ECO:0000256" key="2">
    <source>
        <dbReference type="ARBA" id="ARBA00022448"/>
    </source>
</evidence>
<evidence type="ECO:0000256" key="5">
    <source>
        <dbReference type="SAM" id="SignalP"/>
    </source>
</evidence>
<evidence type="ECO:0008006" key="8">
    <source>
        <dbReference type="Google" id="ProtNLM"/>
    </source>
</evidence>
<dbReference type="HOGENOM" id="CLU_031285_12_3_9"/>
<dbReference type="PANTHER" id="PTHR30061:SF50">
    <property type="entry name" value="MALTOSE_MALTODEXTRIN-BINDING PERIPLASMIC PROTEIN"/>
    <property type="match status" value="1"/>
</dbReference>
<dbReference type="PATRIC" id="fig|1126833.4.peg.1306"/>
<proteinExistence type="inferred from homology"/>
<dbReference type="Pfam" id="PF01547">
    <property type="entry name" value="SBP_bac_1"/>
    <property type="match status" value="1"/>
</dbReference>
<dbReference type="InterPro" id="IPR006061">
    <property type="entry name" value="SBP_1_CS"/>
</dbReference>
<organism evidence="6 7">
    <name type="scientific">Paenibacillus beijingensis</name>
    <dbReference type="NCBI Taxonomy" id="1126833"/>
    <lineage>
        <taxon>Bacteria</taxon>
        <taxon>Bacillati</taxon>
        <taxon>Bacillota</taxon>
        <taxon>Bacilli</taxon>
        <taxon>Bacillales</taxon>
        <taxon>Paenibacillaceae</taxon>
        <taxon>Paenibacillus</taxon>
    </lineage>
</organism>
<dbReference type="EMBL" id="CP011058">
    <property type="protein sequence ID" value="AJY74209.1"/>
    <property type="molecule type" value="Genomic_DNA"/>
</dbReference>
<dbReference type="PROSITE" id="PS01037">
    <property type="entry name" value="SBP_BACTERIAL_1"/>
    <property type="match status" value="1"/>
</dbReference>
<protein>
    <recommendedName>
        <fullName evidence="8">ABC transporter substrate-binding protein</fullName>
    </recommendedName>
</protein>
<dbReference type="OrthoDB" id="9763054at2"/>
<dbReference type="SUPFAM" id="SSF53850">
    <property type="entry name" value="Periplasmic binding protein-like II"/>
    <property type="match status" value="1"/>
</dbReference>
<dbReference type="GO" id="GO:0042956">
    <property type="term" value="P:maltodextrin transmembrane transport"/>
    <property type="evidence" value="ECO:0007669"/>
    <property type="project" value="TreeGrafter"/>
</dbReference>
<dbReference type="GO" id="GO:0055085">
    <property type="term" value="P:transmembrane transport"/>
    <property type="evidence" value="ECO:0007669"/>
    <property type="project" value="InterPro"/>
</dbReference>
<sequence length="443" mass="48647">MRKRLEVVRQRMTVGIAAVVLLTGLAGCAGGSEPNESGEAQQSGTTNESGGGTSAAGNEKITIKLMQFKIEITDKVKAMAADYMAEHPNVVIETQVTKDYETLLKTRFASGDEPDVFMTKAFTDIADWSDKLADLSNEPWMASVSPSAVDGMTVNGQKLGFPVAFEGYGFIYNKDLFAKAGIDQVPTTLTELKQANEKLKAANISSYTEGYKEWWVLGQHLFNLPFAYEKDPVASIDKINKGEIKVSDIANMNGFFDVLDQTVTYGKGAESVGSSYDNQVSDFASGKTAMMQQGVWTIDSIVKINPDIKMGMFAIPLNDTAADTKMPVGVPGYYVINKNAKNLDECKKFLTWLHDNGQKYLVDSFKLIPAFTDLKTTPELGPLAADLSAYVEKNQTIPWAHTLWPTGANQEFAKPLQAYVGGMLSKEKTLEEVQKIWDDRVKK</sequence>
<dbReference type="STRING" id="1126833.VN24_06010"/>
<dbReference type="InterPro" id="IPR006059">
    <property type="entry name" value="SBP"/>
</dbReference>
<dbReference type="GO" id="GO:1901982">
    <property type="term" value="F:maltose binding"/>
    <property type="evidence" value="ECO:0007669"/>
    <property type="project" value="TreeGrafter"/>
</dbReference>
<evidence type="ECO:0000256" key="3">
    <source>
        <dbReference type="ARBA" id="ARBA00022729"/>
    </source>
</evidence>
<gene>
    <name evidence="6" type="ORF">VN24_06010</name>
</gene>
<dbReference type="GO" id="GO:0015768">
    <property type="term" value="P:maltose transport"/>
    <property type="evidence" value="ECO:0007669"/>
    <property type="project" value="TreeGrafter"/>
</dbReference>
<keyword evidence="7" id="KW-1185">Reference proteome</keyword>
<keyword evidence="2" id="KW-0813">Transport</keyword>
<evidence type="ECO:0000313" key="6">
    <source>
        <dbReference type="EMBL" id="AJY74209.1"/>
    </source>
</evidence>
<reference evidence="6 7" key="1">
    <citation type="journal article" date="2015" name="J. Biotechnol.">
        <title>Complete genome sequence of Paenibacillus beijingensis 7188(T) (=DSM 24997(T)), a novel rhizobacterium from jujube garden soil.</title>
        <authorList>
            <person name="Kwak Y."/>
            <person name="Shin J.H."/>
        </authorList>
    </citation>
    <scope>NUCLEOTIDE SEQUENCE [LARGE SCALE GENOMIC DNA]</scope>
    <source>
        <strain evidence="6 7">DSM 24997</strain>
    </source>
</reference>
<comment type="similarity">
    <text evidence="1">Belongs to the bacterial solute-binding protein 1 family.</text>
</comment>
<dbReference type="RefSeq" id="WP_045669645.1">
    <property type="nucleotide sequence ID" value="NZ_CP011058.1"/>
</dbReference>
<dbReference type="AlphaFoldDB" id="A0A0D5NFR5"/>
<dbReference type="Proteomes" id="UP000032633">
    <property type="component" value="Chromosome"/>
</dbReference>
<dbReference type="PROSITE" id="PS51257">
    <property type="entry name" value="PROKAR_LIPOPROTEIN"/>
    <property type="match status" value="1"/>
</dbReference>
<dbReference type="GO" id="GO:0055052">
    <property type="term" value="C:ATP-binding cassette (ABC) transporter complex, substrate-binding subunit-containing"/>
    <property type="evidence" value="ECO:0007669"/>
    <property type="project" value="TreeGrafter"/>
</dbReference>